<dbReference type="AlphaFoldDB" id="A0A2A4X9M9"/>
<feature type="transmembrane region" description="Helical" evidence="1">
    <location>
        <begin position="64"/>
        <end position="84"/>
    </location>
</feature>
<accession>A0A2A4X9M9</accession>
<keyword evidence="1" id="KW-0812">Transmembrane</keyword>
<sequence length="125" mass="13844">MKFKFEKPVLIKLLIIGALLIIAPYAVPFSIEFVLMADLMGLEALVLFLIYQSRHAITALVEKLVEWRTHTVTVIILLASAYIFQPKVFLSHVAGSSIILLFACSFALAFALWVPAIYLSSGGFV</sequence>
<keyword evidence="1" id="KW-1133">Transmembrane helix</keyword>
<dbReference type="Proteomes" id="UP000218767">
    <property type="component" value="Unassembled WGS sequence"/>
</dbReference>
<proteinExistence type="predicted"/>
<name>A0A2A4X9M9_9GAMM</name>
<protein>
    <submittedName>
        <fullName evidence="2">Uncharacterized protein</fullName>
    </submittedName>
</protein>
<keyword evidence="1" id="KW-0472">Membrane</keyword>
<reference evidence="3" key="1">
    <citation type="submission" date="2017-08" db="EMBL/GenBank/DDBJ databases">
        <title>A dynamic microbial community with high functional redundancy inhabits the cold, oxic subseafloor aquifer.</title>
        <authorList>
            <person name="Tully B.J."/>
            <person name="Wheat C.G."/>
            <person name="Glazer B.T."/>
            <person name="Huber J.A."/>
        </authorList>
    </citation>
    <scope>NUCLEOTIDE SEQUENCE [LARGE SCALE GENOMIC DNA]</scope>
</reference>
<comment type="caution">
    <text evidence="2">The sequence shown here is derived from an EMBL/GenBank/DDBJ whole genome shotgun (WGS) entry which is preliminary data.</text>
</comment>
<evidence type="ECO:0000313" key="2">
    <source>
        <dbReference type="EMBL" id="PCI79348.1"/>
    </source>
</evidence>
<evidence type="ECO:0000313" key="3">
    <source>
        <dbReference type="Proteomes" id="UP000218767"/>
    </source>
</evidence>
<gene>
    <name evidence="2" type="ORF">COB20_05010</name>
</gene>
<feature type="transmembrane region" description="Helical" evidence="1">
    <location>
        <begin position="9"/>
        <end position="27"/>
    </location>
</feature>
<dbReference type="EMBL" id="NVUL01000018">
    <property type="protein sequence ID" value="PCI79348.1"/>
    <property type="molecule type" value="Genomic_DNA"/>
</dbReference>
<evidence type="ECO:0000256" key="1">
    <source>
        <dbReference type="SAM" id="Phobius"/>
    </source>
</evidence>
<organism evidence="2 3">
    <name type="scientific">SAR86 cluster bacterium</name>
    <dbReference type="NCBI Taxonomy" id="2030880"/>
    <lineage>
        <taxon>Bacteria</taxon>
        <taxon>Pseudomonadati</taxon>
        <taxon>Pseudomonadota</taxon>
        <taxon>Gammaproteobacteria</taxon>
        <taxon>SAR86 cluster</taxon>
    </lineage>
</organism>
<feature type="transmembrane region" description="Helical" evidence="1">
    <location>
        <begin position="96"/>
        <end position="119"/>
    </location>
</feature>